<dbReference type="CDD" id="cd00685">
    <property type="entry name" value="Trans_IPPS_HT"/>
    <property type="match status" value="1"/>
</dbReference>
<dbReference type="Gene3D" id="1.10.600.10">
    <property type="entry name" value="Farnesyl Diphosphate Synthase"/>
    <property type="match status" value="1"/>
</dbReference>
<dbReference type="SFLD" id="SFLDS00005">
    <property type="entry name" value="Isoprenoid_Synthase_Type_I"/>
    <property type="match status" value="1"/>
</dbReference>
<evidence type="ECO:0000256" key="4">
    <source>
        <dbReference type="ARBA" id="ARBA00022723"/>
    </source>
</evidence>
<dbReference type="SFLD" id="SFLDG01017">
    <property type="entry name" value="Polyprenyl_Transferase_Like"/>
    <property type="match status" value="1"/>
</dbReference>
<evidence type="ECO:0000256" key="1">
    <source>
        <dbReference type="ARBA" id="ARBA00001946"/>
    </source>
</evidence>
<comment type="caution">
    <text evidence="7">The sequence shown here is derived from an EMBL/GenBank/DDBJ whole genome shotgun (WGS) entry which is preliminary data.</text>
</comment>
<dbReference type="PANTHER" id="PTHR12001:SF69">
    <property type="entry name" value="ALL TRANS-POLYPRENYL-DIPHOSPHATE SYNTHASE PDSS1"/>
    <property type="match status" value="1"/>
</dbReference>
<sequence>MDVNEIQKFLLIIENKLQENWSKFSTNIPIHLITAYHMGWVDEDLIPITNIRRGKRLRPLFCVLVNQTLNGVLDDALEIGSAIEFLHNFSLVHDDIQDQDEKRHGKWTVWKIWGEAQAINVGDLLFNMVFQVLTNLKSPLLLSKSLKELTETIRELIEGQYLDISFEKRKDISLKEYLMMIDKKTAKLFSTSFYLGAFSATYKEEISKLFQDIGRNFGLFFQIADDAMGIWGDPEKTGKNAFADLWRKKKTYPILYLYSEASDKEKRMIEEIWGRDIVTEKDIEYLLDRLEKKRVKEATFNLAEKYFGESYKKLLSFQDLYNISLLRKLFEDYYNLIFSFQRS</sequence>
<evidence type="ECO:0000313" key="7">
    <source>
        <dbReference type="EMBL" id="HGK23876.1"/>
    </source>
</evidence>
<keyword evidence="4" id="KW-0479">Metal-binding</keyword>
<dbReference type="AlphaFoldDB" id="A0A7V3ZJ11"/>
<evidence type="ECO:0000256" key="6">
    <source>
        <dbReference type="RuleBase" id="RU004466"/>
    </source>
</evidence>
<dbReference type="GO" id="GO:0004659">
    <property type="term" value="F:prenyltransferase activity"/>
    <property type="evidence" value="ECO:0007669"/>
    <property type="project" value="InterPro"/>
</dbReference>
<dbReference type="InterPro" id="IPR008949">
    <property type="entry name" value="Isoprenoid_synthase_dom_sf"/>
</dbReference>
<dbReference type="EMBL" id="DTDV01000015">
    <property type="protein sequence ID" value="HGK23876.1"/>
    <property type="molecule type" value="Genomic_DNA"/>
</dbReference>
<evidence type="ECO:0000256" key="2">
    <source>
        <dbReference type="ARBA" id="ARBA00006706"/>
    </source>
</evidence>
<dbReference type="InterPro" id="IPR000092">
    <property type="entry name" value="Polyprenyl_synt"/>
</dbReference>
<organism evidence="7">
    <name type="scientific">Dictyoglomus thermophilum</name>
    <dbReference type="NCBI Taxonomy" id="14"/>
    <lineage>
        <taxon>Bacteria</taxon>
        <taxon>Pseudomonadati</taxon>
        <taxon>Dictyoglomota</taxon>
        <taxon>Dictyoglomia</taxon>
        <taxon>Dictyoglomales</taxon>
        <taxon>Dictyoglomaceae</taxon>
        <taxon>Dictyoglomus</taxon>
    </lineage>
</organism>
<dbReference type="PANTHER" id="PTHR12001">
    <property type="entry name" value="GERANYLGERANYL PYROPHOSPHATE SYNTHASE"/>
    <property type="match status" value="1"/>
</dbReference>
<gene>
    <name evidence="7" type="ORF">ENU78_05455</name>
</gene>
<evidence type="ECO:0000256" key="5">
    <source>
        <dbReference type="ARBA" id="ARBA00022842"/>
    </source>
</evidence>
<accession>A0A7V3ZJ11</accession>
<protein>
    <submittedName>
        <fullName evidence="7">Polyprenyl synthetase family protein</fullName>
    </submittedName>
</protein>
<proteinExistence type="inferred from homology"/>
<keyword evidence="3 6" id="KW-0808">Transferase</keyword>
<keyword evidence="5" id="KW-0460">Magnesium</keyword>
<dbReference type="SUPFAM" id="SSF48576">
    <property type="entry name" value="Terpenoid synthases"/>
    <property type="match status" value="1"/>
</dbReference>
<dbReference type="OMA" id="FYSKAFF"/>
<name>A0A7V3ZJ11_DICTH</name>
<dbReference type="GO" id="GO:0046872">
    <property type="term" value="F:metal ion binding"/>
    <property type="evidence" value="ECO:0007669"/>
    <property type="project" value="UniProtKB-KW"/>
</dbReference>
<comment type="similarity">
    <text evidence="2 6">Belongs to the FPP/GGPP synthase family.</text>
</comment>
<dbReference type="GO" id="GO:0008299">
    <property type="term" value="P:isoprenoid biosynthetic process"/>
    <property type="evidence" value="ECO:0007669"/>
    <property type="project" value="InterPro"/>
</dbReference>
<reference evidence="7" key="1">
    <citation type="journal article" date="2020" name="mSystems">
        <title>Genome- and Community-Level Interaction Insights into Carbon Utilization and Element Cycling Functions of Hydrothermarchaeota in Hydrothermal Sediment.</title>
        <authorList>
            <person name="Zhou Z."/>
            <person name="Liu Y."/>
            <person name="Xu W."/>
            <person name="Pan J."/>
            <person name="Luo Z.H."/>
            <person name="Li M."/>
        </authorList>
    </citation>
    <scope>NUCLEOTIDE SEQUENCE [LARGE SCALE GENOMIC DNA]</scope>
    <source>
        <strain evidence="7">SpSt-70</strain>
    </source>
</reference>
<evidence type="ECO:0000256" key="3">
    <source>
        <dbReference type="ARBA" id="ARBA00022679"/>
    </source>
</evidence>
<dbReference type="Pfam" id="PF00348">
    <property type="entry name" value="polyprenyl_synt"/>
    <property type="match status" value="1"/>
</dbReference>
<comment type="cofactor">
    <cofactor evidence="1">
        <name>Mg(2+)</name>
        <dbReference type="ChEBI" id="CHEBI:18420"/>
    </cofactor>
</comment>